<feature type="compositionally biased region" description="Gly residues" evidence="1">
    <location>
        <begin position="15"/>
        <end position="30"/>
    </location>
</feature>
<dbReference type="Pfam" id="PF15502">
    <property type="entry name" value="MPLKIP"/>
    <property type="match status" value="1"/>
</dbReference>
<evidence type="ECO:0000313" key="2">
    <source>
        <dbReference type="Proteomes" id="UP000694871"/>
    </source>
</evidence>
<gene>
    <name evidence="3" type="primary">MPLKIP</name>
</gene>
<dbReference type="GeneID" id="107125739"/>
<proteinExistence type="predicted"/>
<evidence type="ECO:0000256" key="1">
    <source>
        <dbReference type="SAM" id="MobiDB-lite"/>
    </source>
</evidence>
<dbReference type="InterPro" id="IPR028265">
    <property type="entry name" value="TTDN1/SICKLE"/>
</dbReference>
<protein>
    <submittedName>
        <fullName evidence="3">M-phase-specific PLK1-interacting protein</fullName>
    </submittedName>
</protein>
<feature type="region of interest" description="Disordered" evidence="1">
    <location>
        <begin position="1"/>
        <end position="117"/>
    </location>
</feature>
<dbReference type="Proteomes" id="UP000694871">
    <property type="component" value="Unplaced"/>
</dbReference>
<organism evidence="2 3">
    <name type="scientific">Gekko japonicus</name>
    <name type="common">Schlegel's Japanese gecko</name>
    <dbReference type="NCBI Taxonomy" id="146911"/>
    <lineage>
        <taxon>Eukaryota</taxon>
        <taxon>Metazoa</taxon>
        <taxon>Chordata</taxon>
        <taxon>Craniata</taxon>
        <taxon>Vertebrata</taxon>
        <taxon>Euteleostomi</taxon>
        <taxon>Lepidosauria</taxon>
        <taxon>Squamata</taxon>
        <taxon>Bifurcata</taxon>
        <taxon>Gekkota</taxon>
        <taxon>Gekkonidae</taxon>
        <taxon>Gekkoninae</taxon>
        <taxon>Gekko</taxon>
    </lineage>
</organism>
<name>A0ABM1LFE0_GEKJA</name>
<evidence type="ECO:0000313" key="3">
    <source>
        <dbReference type="RefSeq" id="XP_015284677.1"/>
    </source>
</evidence>
<reference evidence="3" key="1">
    <citation type="submission" date="2025-08" db="UniProtKB">
        <authorList>
            <consortium name="RefSeq"/>
        </authorList>
    </citation>
    <scope>IDENTIFICATION</scope>
</reference>
<dbReference type="PANTHER" id="PTHR22446">
    <property type="entry name" value="M-PHASE-SPECIFIC PLK1-INTERACTING PROTEIN"/>
    <property type="match status" value="1"/>
</dbReference>
<accession>A0ABM1LFE0</accession>
<dbReference type="RefSeq" id="XP_015284677.1">
    <property type="nucleotide sequence ID" value="XM_015429191.1"/>
</dbReference>
<dbReference type="InterPro" id="IPR026618">
    <property type="entry name" value="MPLKIP-like_vertebrate"/>
</dbReference>
<sequence>MYRQNFRPPTPPSLAGGGFRSPSSGGGGGSPLPASPQGYGSPRHTPPYGHRSRPYGSPASFQQGGAYSGGWSPGGAAHPSRPYKQPHSGGYQRYGQGSPRTSTPFGTPRGREKRVSNDVESYYKPSMLEDPWAGLVPVSVTDVNQQFDREKTTYSGKKGRYFS</sequence>
<dbReference type="PANTHER" id="PTHR22446:SF3">
    <property type="entry name" value="M-PHASE-SPECIFIC PLK1-INTERACTING PROTEIN"/>
    <property type="match status" value="1"/>
</dbReference>
<keyword evidence="2" id="KW-1185">Reference proteome</keyword>